<proteinExistence type="predicted"/>
<dbReference type="AlphaFoldDB" id="A0A381RYH7"/>
<dbReference type="EMBL" id="UINC01002384">
    <property type="protein sequence ID" value="SUZ96108.1"/>
    <property type="molecule type" value="Genomic_DNA"/>
</dbReference>
<accession>A0A381RYH7</accession>
<name>A0A381RYH7_9ZZZZ</name>
<organism evidence="1">
    <name type="scientific">marine metagenome</name>
    <dbReference type="NCBI Taxonomy" id="408172"/>
    <lineage>
        <taxon>unclassified sequences</taxon>
        <taxon>metagenomes</taxon>
        <taxon>ecological metagenomes</taxon>
    </lineage>
</organism>
<protein>
    <submittedName>
        <fullName evidence="1">Uncharacterized protein</fullName>
    </submittedName>
</protein>
<reference evidence="1" key="1">
    <citation type="submission" date="2018-05" db="EMBL/GenBank/DDBJ databases">
        <authorList>
            <person name="Lanie J.A."/>
            <person name="Ng W.-L."/>
            <person name="Kazmierczak K.M."/>
            <person name="Andrzejewski T.M."/>
            <person name="Davidsen T.M."/>
            <person name="Wayne K.J."/>
            <person name="Tettelin H."/>
            <person name="Glass J.I."/>
            <person name="Rusch D."/>
            <person name="Podicherti R."/>
            <person name="Tsui H.-C.T."/>
            <person name="Winkler M.E."/>
        </authorList>
    </citation>
    <scope>NUCLEOTIDE SEQUENCE</scope>
</reference>
<sequence>MAMGLGGGGEPQEIRIKLTNNKGLYIGGKYRG</sequence>
<gene>
    <name evidence="1" type="ORF">METZ01_LOCUS48962</name>
</gene>
<evidence type="ECO:0000313" key="1">
    <source>
        <dbReference type="EMBL" id="SUZ96108.1"/>
    </source>
</evidence>